<evidence type="ECO:0000313" key="15">
    <source>
        <dbReference type="Proteomes" id="UP001161017"/>
    </source>
</evidence>
<keyword evidence="3 9" id="KW-0067">ATP-binding</keyword>
<feature type="compositionally biased region" description="Basic and acidic residues" evidence="11">
    <location>
        <begin position="2122"/>
        <end position="2145"/>
    </location>
</feature>
<keyword evidence="15" id="KW-1185">Reference proteome</keyword>
<dbReference type="InterPro" id="IPR001609">
    <property type="entry name" value="Myosin_head_motor_dom-like"/>
</dbReference>
<organism evidence="14 15">
    <name type="scientific">Ramalina farinacea</name>
    <dbReference type="NCBI Taxonomy" id="258253"/>
    <lineage>
        <taxon>Eukaryota</taxon>
        <taxon>Fungi</taxon>
        <taxon>Dikarya</taxon>
        <taxon>Ascomycota</taxon>
        <taxon>Pezizomycotina</taxon>
        <taxon>Lecanoromycetes</taxon>
        <taxon>OSLEUM clade</taxon>
        <taxon>Lecanoromycetidae</taxon>
        <taxon>Lecanorales</taxon>
        <taxon>Lecanorineae</taxon>
        <taxon>Ramalinaceae</taxon>
        <taxon>Ramalina</taxon>
    </lineage>
</organism>
<dbReference type="InterPro" id="IPR027417">
    <property type="entry name" value="P-loop_NTPase"/>
</dbReference>
<feature type="compositionally biased region" description="Basic and acidic residues" evidence="11">
    <location>
        <begin position="1767"/>
        <end position="1781"/>
    </location>
</feature>
<keyword evidence="5 9" id="KW-0518">Myosin</keyword>
<comment type="similarity">
    <text evidence="1 9">Belongs to the TRAFAC class myosin-kinesin ATPase superfamily. Myosin family.</text>
</comment>
<comment type="caution">
    <text evidence="14">The sequence shown here is derived from an EMBL/GenBank/DDBJ whole genome shotgun (WGS) entry which is preliminary data.</text>
</comment>
<dbReference type="PROSITE" id="PS51844">
    <property type="entry name" value="SH3_LIKE"/>
    <property type="match status" value="1"/>
</dbReference>
<sequence length="2399" mass="274887">MSGFDGGSSRLRNNPFSRGSPSPSPAPLAGDLCSKPLSSTSGQQRSTALHSRTQSFSPAAPEPAYLPLGSQRSRAHSNATSQQVSNTFAPQFIKSEALGNEEDVSNGIEGENDFSGKRYVWLKDSEAAFVRGWVVENLEGARLKVQCDNGDERIVDVDSIDKVNPAKFDKVGDMAELTHLNEASVVHNLRSRYQDDLIYTYSGLFLVTVNPYCSLPIYTKEHMRTYKGQNREDTKPHIFAMADEAFRNLVDEGENQSILVTGESGAGKTENTKKVIQYLAAVANSDSSSLVSSDRNSPNLSEQILRANPILEAFGNAQTVRNNNSSRFGKFIRIEFTRSGQIAGAFIDWYLLEKSRVVKINGNERNYHIFYQMIRGAPLRLKEDLLISGMDAEDFNYTKYGNDVITGVSDKGEWDSLLEAFRIMGFSEADRLCILKVVAAVLLLGNITVAKESTRTDQASLTAEAYPEAQKACHLLGIDVDAFIQGVLHPRVKAGREWVEKVQTSDQVRSSLDALAKGIYERAFGDLVSRINRHLDRTSMGHDDSHFIGVLDIAGFEIFEENNFEQLCINYTNEKLQQFFNHHMFVLEQEEYSREQIEWKFIDFGKDLQPTIDLIELPNPIGIFSCLDEDSVMPKATDKTFTEKMHSLWDRKSNKYRPSRLSQGFILTHYAAEVEYSTEGWLEKNKDPLNDNITRLLASSTDKHTATLFSDCADSDETVSSKTRVKKGLFRTVAQRHKEQLSSLMTQLHSTHPHFVRCILPNHKKRPKQFNAALVLDQLRCNGVLEGIRIARTGFPNRLAFAEFRQRYEVLCRNMPKSYLESQKVAQLMLDQLHLDRAVFRVGLSKVFFRAGVLADLEEQRDALIRRIMSDFQSVARGFTQRRIASKRLYRAEATRIIQRNFSVYLDLRTNPWWGLFVKMKPLIGATQTANEVKRRDDRIQSLEEKMQQENSERVRLEEQRRRADLEIQRIQQTLESERALALDKEEMLKRLCQREAELKEGLDAANEDQIILEDRLDDIVEAKRKAESQADDWRVQLEQAGLIIERLESDRNDLQSQVARLDARLLEVERSKSARASEQEGLARDKKMLESQLHVQRRKTSELEDKLLKIDQDLDVKLAASGRELQVSKKQVRDLLEENRHTRAQLEELSSTSTNYEDLMRRKESEIALLKADRRDYETERNAIETEKASITTRFNNLQNRLHDVQAEADVARSQKAQIEREAADTKRILEAKLSANSEATDSRRMLQRQTDDLKEELYQVQADLSRERQSRDDVQMLSEHKLATLREDYNSLNSSKITIEKELYAQQDNHRRAIEARSSAEKTRKALQDELKNLRERYTAAESSRIEAQANAERHILRQANERQTSLAKDLDRKTRELDEVSAERARLADESASLRQLLKDSDGFRLERDHHKERLERELVTLKGRLAANENDNKALLNKVQQKNLDIARSNSRAGDSQRSRLAQIQAEKQKVAEENERLRRLHGDAQVSIASLEKQKEKLALDVEDLQHEIESEHKANRHAEKNSHITHAQLSETTRTLESEKQLKSQAQTNNKKLQSMLNDRDRELKTSREQLLLLHKVFNPGSNELHPSWETVAPRLPVYTDLAGQLQSSQQALRVANEKFARAESQIQEMRDRHNADIHDLETRRSSAKRHMLEELDQNTLPARKSPQQHRKSSDHKLHQNPSTPDRRHLSTLSHDSNRSDRTVDTLAYNRRMDIAAELEEVQTKLQFAEMQNLHLQNQVDRLTPLQNKMPEPSPSSRRVQKLEQENGRLHDRLDDSARKLSTLEKSVRSGDLSLRDIQARSHEEIHEFICDQENSYQSLQQAYNDTLSGLTEAKTQMDHHKRSKISLEVELRDVKSELQEVGQNHEAEMQSRHQLLQDFADLQITLDAETSRAGELESSLALYKRRADEYFNKLEQAEIAVLKASRAEAHARTQVHEGEETYANVLAERTQMDSLVEDLQRQNQSFEARVEDLATDLEGALQAKKRLQHELEDYRSQRAMDVEDKEASMEQTRRKYQSEFATLNNELEIERENVLHARSETSRLRDELEELRSKWDDEVLNSSAWAKEKSRLEITMQDLSSSREEATAAHNEAQSKIVSLLSQVRNLRSSMDEASAERDSLQKEKRNLESRLTEAGDRLEDLARGESPSMRNAAGMDRELLELKSQLAQQQDIAAAAVGKMRKADALSNETQKDIAAERETNATLHREKAALDKTVRDLQGRLVDLETKGFSRASQDVRFLNGRVQELEQQLESRENEHASSLRSVRNVDRTVKDLQSQLERKEKATKQLSDEIAKGRERTDRLLSTIEELHTESSNHQLTARRAQRDLKEEVEKGLLLERELEGWKGLRMERTSALRNSGSEWTGSMRGKRGSNSDGDGLNRMLSTTKGFL</sequence>
<dbReference type="Pfam" id="PF01576">
    <property type="entry name" value="Myosin_tail_1"/>
    <property type="match status" value="1"/>
</dbReference>
<comment type="subunit">
    <text evidence="8">Binds to cdc4 and rlc1.</text>
</comment>
<feature type="coiled-coil region" evidence="10">
    <location>
        <begin position="2216"/>
        <end position="2307"/>
    </location>
</feature>
<evidence type="ECO:0000259" key="12">
    <source>
        <dbReference type="PROSITE" id="PS51456"/>
    </source>
</evidence>
<evidence type="ECO:0000259" key="13">
    <source>
        <dbReference type="PROSITE" id="PS51844"/>
    </source>
</evidence>
<dbReference type="Gene3D" id="4.10.270.10">
    <property type="entry name" value="Myosin, subunit A"/>
    <property type="match status" value="1"/>
</dbReference>
<feature type="region of interest" description="Disordered" evidence="11">
    <location>
        <begin position="1451"/>
        <end position="1472"/>
    </location>
</feature>
<feature type="coiled-coil region" evidence="10">
    <location>
        <begin position="1312"/>
        <end position="1435"/>
    </location>
</feature>
<keyword evidence="6 9" id="KW-0505">Motor protein</keyword>
<accession>A0AA43QUZ5</accession>
<protein>
    <submittedName>
        <fullName evidence="14">Class II myosin</fullName>
    </submittedName>
</protein>
<feature type="binding site" evidence="9">
    <location>
        <begin position="262"/>
        <end position="269"/>
    </location>
    <ligand>
        <name>ATP</name>
        <dbReference type="ChEBI" id="CHEBI:30616"/>
    </ligand>
</feature>
<dbReference type="InterPro" id="IPR004009">
    <property type="entry name" value="SH3_Myosin"/>
</dbReference>
<feature type="region of interest" description="Disordered" evidence="11">
    <location>
        <begin position="1634"/>
        <end position="1653"/>
    </location>
</feature>
<dbReference type="CDD" id="cd01377">
    <property type="entry name" value="MYSc_class_II"/>
    <property type="match status" value="1"/>
</dbReference>
<dbReference type="SUPFAM" id="SSF52540">
    <property type="entry name" value="P-loop containing nucleoside triphosphate hydrolases"/>
    <property type="match status" value="1"/>
</dbReference>
<evidence type="ECO:0000256" key="2">
    <source>
        <dbReference type="ARBA" id="ARBA00022741"/>
    </source>
</evidence>
<dbReference type="FunFam" id="1.20.58.530:FF:000001">
    <property type="entry name" value="Myosin heavy chain"/>
    <property type="match status" value="1"/>
</dbReference>
<dbReference type="FunFam" id="1.10.10.820:FF:000001">
    <property type="entry name" value="Myosin heavy chain"/>
    <property type="match status" value="1"/>
</dbReference>
<feature type="compositionally biased region" description="Polar residues" evidence="11">
    <location>
        <begin position="36"/>
        <end position="57"/>
    </location>
</feature>
<feature type="coiled-coil region" evidence="10">
    <location>
        <begin position="1038"/>
        <end position="1265"/>
    </location>
</feature>
<dbReference type="GO" id="GO:0120104">
    <property type="term" value="C:mitotic actomyosin contractile ring, proximal layer"/>
    <property type="evidence" value="ECO:0007669"/>
    <property type="project" value="UniProtKB-ARBA"/>
</dbReference>
<feature type="compositionally biased region" description="Polar residues" evidence="11">
    <location>
        <begin position="1549"/>
        <end position="1561"/>
    </location>
</feature>
<dbReference type="Pfam" id="PF00063">
    <property type="entry name" value="Myosin_head"/>
    <property type="match status" value="1"/>
</dbReference>
<keyword evidence="4 10" id="KW-0175">Coiled coil</keyword>
<feature type="compositionally biased region" description="Polar residues" evidence="11">
    <location>
        <begin position="1451"/>
        <end position="1466"/>
    </location>
</feature>
<dbReference type="SUPFAM" id="SSF90257">
    <property type="entry name" value="Myosin rod fragments"/>
    <property type="match status" value="2"/>
</dbReference>
<evidence type="ECO:0000313" key="14">
    <source>
        <dbReference type="EMBL" id="MDI1492189.1"/>
    </source>
</evidence>
<evidence type="ECO:0000256" key="6">
    <source>
        <dbReference type="ARBA" id="ARBA00023175"/>
    </source>
</evidence>
<dbReference type="PRINTS" id="PR00193">
    <property type="entry name" value="MYOSINHEAVY"/>
</dbReference>
<dbReference type="PROSITE" id="PS51456">
    <property type="entry name" value="MYOSIN_MOTOR"/>
    <property type="match status" value="1"/>
</dbReference>
<feature type="region of interest" description="Disordered" evidence="11">
    <location>
        <begin position="1"/>
        <end position="86"/>
    </location>
</feature>
<dbReference type="SMART" id="SM00242">
    <property type="entry name" value="MYSc"/>
    <property type="match status" value="1"/>
</dbReference>
<dbReference type="Gene3D" id="1.10.10.820">
    <property type="match status" value="1"/>
</dbReference>
<feature type="compositionally biased region" description="Polar residues" evidence="11">
    <location>
        <begin position="70"/>
        <end position="86"/>
    </location>
</feature>
<feature type="compositionally biased region" description="Basic and acidic residues" evidence="11">
    <location>
        <begin position="1635"/>
        <end position="1651"/>
    </location>
</feature>
<dbReference type="InterPro" id="IPR002928">
    <property type="entry name" value="Myosin_tail"/>
</dbReference>
<evidence type="ECO:0000256" key="3">
    <source>
        <dbReference type="ARBA" id="ARBA00022840"/>
    </source>
</evidence>
<evidence type="ECO:0000256" key="7">
    <source>
        <dbReference type="ARBA" id="ARBA00023203"/>
    </source>
</evidence>
<dbReference type="Gene3D" id="1.20.58.530">
    <property type="match status" value="1"/>
</dbReference>
<dbReference type="EMBL" id="JAPUFD010000018">
    <property type="protein sequence ID" value="MDI1492189.1"/>
    <property type="molecule type" value="Genomic_DNA"/>
</dbReference>
<dbReference type="Gene3D" id="3.30.70.1590">
    <property type="match status" value="1"/>
</dbReference>
<feature type="region of interest" description="Disordered" evidence="11">
    <location>
        <begin position="1661"/>
        <end position="1711"/>
    </location>
</feature>
<reference evidence="14" key="1">
    <citation type="journal article" date="2023" name="Genome Biol. Evol.">
        <title>First Whole Genome Sequence and Flow Cytometry Genome Size Data for the Lichen-Forming Fungus Ramalina farinacea (Ascomycota).</title>
        <authorList>
            <person name="Llewellyn T."/>
            <person name="Mian S."/>
            <person name="Hill R."/>
            <person name="Leitch I.J."/>
            <person name="Gaya E."/>
        </authorList>
    </citation>
    <scope>NUCLEOTIDE SEQUENCE</scope>
    <source>
        <strain evidence="14">LIQ254RAFAR</strain>
    </source>
</reference>
<feature type="domain" description="Myosin N-terminal SH3-like" evidence="13">
    <location>
        <begin position="115"/>
        <end position="165"/>
    </location>
</feature>
<dbReference type="PANTHER" id="PTHR13140:SF857">
    <property type="entry name" value="MYOSIN-11"/>
    <property type="match status" value="1"/>
</dbReference>
<proteinExistence type="inferred from homology"/>
<evidence type="ECO:0000256" key="11">
    <source>
        <dbReference type="SAM" id="MobiDB-lite"/>
    </source>
</evidence>
<evidence type="ECO:0000256" key="9">
    <source>
        <dbReference type="PROSITE-ProRule" id="PRU00782"/>
    </source>
</evidence>
<feature type="region of interest" description="Disordered" evidence="11">
    <location>
        <begin position="2116"/>
        <end position="2145"/>
    </location>
</feature>
<dbReference type="GO" id="GO:0007015">
    <property type="term" value="P:actin filament organization"/>
    <property type="evidence" value="ECO:0007669"/>
    <property type="project" value="TreeGrafter"/>
</dbReference>
<feature type="region of interest" description="Disordered" evidence="11">
    <location>
        <begin position="1537"/>
        <end position="1561"/>
    </location>
</feature>
<dbReference type="Proteomes" id="UP001161017">
    <property type="component" value="Unassembled WGS sequence"/>
</dbReference>
<feature type="region of interest" description="Actin-binding" evidence="9">
    <location>
        <begin position="741"/>
        <end position="763"/>
    </location>
</feature>
<dbReference type="PANTHER" id="PTHR13140">
    <property type="entry name" value="MYOSIN"/>
    <property type="match status" value="1"/>
</dbReference>
<evidence type="ECO:0000256" key="4">
    <source>
        <dbReference type="ARBA" id="ARBA00023054"/>
    </source>
</evidence>
<dbReference type="FunFam" id="3.40.850.10:FF:000101">
    <property type="entry name" value="Slow myosin heavy chain 2"/>
    <property type="match status" value="1"/>
</dbReference>
<feature type="region of interest" description="Disordered" evidence="11">
    <location>
        <begin position="2364"/>
        <end position="2399"/>
    </location>
</feature>
<gene>
    <name evidence="14" type="primary">MYO1_1</name>
    <name evidence="14" type="ORF">OHK93_003401</name>
</gene>
<feature type="region of interest" description="Disordered" evidence="11">
    <location>
        <begin position="1751"/>
        <end position="1781"/>
    </location>
</feature>
<dbReference type="Gene3D" id="1.20.5.340">
    <property type="match status" value="2"/>
</dbReference>
<dbReference type="Pfam" id="PF24319">
    <property type="entry name" value="DUF7491"/>
    <property type="match status" value="1"/>
</dbReference>
<dbReference type="GO" id="GO:0016459">
    <property type="term" value="C:myosin complex"/>
    <property type="evidence" value="ECO:0007669"/>
    <property type="project" value="UniProtKB-KW"/>
</dbReference>
<keyword evidence="7 9" id="KW-0009">Actin-binding</keyword>
<dbReference type="Pfam" id="PF02736">
    <property type="entry name" value="Myosin_N"/>
    <property type="match status" value="1"/>
</dbReference>
<dbReference type="GO" id="GO:1903475">
    <property type="term" value="P:mitotic actomyosin contractile ring assembly"/>
    <property type="evidence" value="ECO:0007669"/>
    <property type="project" value="UniProtKB-ARBA"/>
</dbReference>
<dbReference type="GO" id="GO:1902404">
    <property type="term" value="P:mitotic actomyosin contractile ring contraction"/>
    <property type="evidence" value="ECO:0007669"/>
    <property type="project" value="UniProtKB-ARBA"/>
</dbReference>
<evidence type="ECO:0000256" key="8">
    <source>
        <dbReference type="ARBA" id="ARBA00064372"/>
    </source>
</evidence>
<dbReference type="GO" id="GO:0016020">
    <property type="term" value="C:membrane"/>
    <property type="evidence" value="ECO:0007669"/>
    <property type="project" value="TreeGrafter"/>
</dbReference>
<feature type="coiled-coil region" evidence="10">
    <location>
        <begin position="926"/>
        <end position="1009"/>
    </location>
</feature>
<name>A0AA43QUZ5_9LECA</name>
<dbReference type="GO" id="GO:0051015">
    <property type="term" value="F:actin filament binding"/>
    <property type="evidence" value="ECO:0007669"/>
    <property type="project" value="TreeGrafter"/>
</dbReference>
<feature type="domain" description="Myosin motor" evidence="12">
    <location>
        <begin position="169"/>
        <end position="862"/>
    </location>
</feature>
<dbReference type="GO" id="GO:0000146">
    <property type="term" value="F:microfilament motor activity"/>
    <property type="evidence" value="ECO:0007669"/>
    <property type="project" value="TreeGrafter"/>
</dbReference>
<evidence type="ECO:0000256" key="5">
    <source>
        <dbReference type="ARBA" id="ARBA00023123"/>
    </source>
</evidence>
<dbReference type="Gene3D" id="1.20.120.720">
    <property type="entry name" value="Myosin VI head, motor domain, U50 subdomain"/>
    <property type="match status" value="1"/>
</dbReference>
<evidence type="ECO:0000256" key="1">
    <source>
        <dbReference type="ARBA" id="ARBA00008314"/>
    </source>
</evidence>
<keyword evidence="2 9" id="KW-0547">Nucleotide-binding</keyword>
<dbReference type="InterPro" id="IPR036961">
    <property type="entry name" value="Kinesin_motor_dom_sf"/>
</dbReference>
<dbReference type="Gene3D" id="3.40.850.10">
    <property type="entry name" value="Kinesin motor domain"/>
    <property type="match status" value="1"/>
</dbReference>
<evidence type="ECO:0000256" key="10">
    <source>
        <dbReference type="SAM" id="Coils"/>
    </source>
</evidence>
<dbReference type="InterPro" id="IPR055914">
    <property type="entry name" value="DUF7491"/>
</dbReference>
<dbReference type="GO" id="GO:0005524">
    <property type="term" value="F:ATP binding"/>
    <property type="evidence" value="ECO:0007669"/>
    <property type="project" value="UniProtKB-UniRule"/>
</dbReference>